<evidence type="ECO:0000256" key="3">
    <source>
        <dbReference type="ARBA" id="ARBA00022729"/>
    </source>
</evidence>
<dbReference type="InterPro" id="IPR054160">
    <property type="entry name" value="MrkD_recept-bd"/>
</dbReference>
<organism evidence="7 8">
    <name type="scientific">Cronobacter sakazakii (strain ATCC BAA-894)</name>
    <name type="common">Enterobacter sakazakii</name>
    <dbReference type="NCBI Taxonomy" id="290339"/>
    <lineage>
        <taxon>Bacteria</taxon>
        <taxon>Pseudomonadati</taxon>
        <taxon>Pseudomonadota</taxon>
        <taxon>Gammaproteobacteria</taxon>
        <taxon>Enterobacterales</taxon>
        <taxon>Enterobacteriaceae</taxon>
        <taxon>Cronobacter</taxon>
    </lineage>
</organism>
<evidence type="ECO:0000256" key="4">
    <source>
        <dbReference type="ARBA" id="ARBA00023263"/>
    </source>
</evidence>
<gene>
    <name evidence="7" type="ordered locus">ESA_01973</name>
</gene>
<dbReference type="KEGG" id="esa:ESA_01973"/>
<evidence type="ECO:0000259" key="6">
    <source>
        <dbReference type="Pfam" id="PF22003"/>
    </source>
</evidence>
<dbReference type="PANTHER" id="PTHR33420">
    <property type="entry name" value="FIMBRIAL SUBUNIT ELFA-RELATED"/>
    <property type="match status" value="1"/>
</dbReference>
<proteinExistence type="inferred from homology"/>
<evidence type="ECO:0000256" key="2">
    <source>
        <dbReference type="ARBA" id="ARBA00006671"/>
    </source>
</evidence>
<dbReference type="GO" id="GO:0009289">
    <property type="term" value="C:pilus"/>
    <property type="evidence" value="ECO:0007669"/>
    <property type="project" value="UniProtKB-SubCell"/>
</dbReference>
<dbReference type="PATRIC" id="fig|290339.8.peg.1760"/>
<dbReference type="InterPro" id="IPR000259">
    <property type="entry name" value="Adhesion_dom_fimbrial"/>
</dbReference>
<evidence type="ECO:0000313" key="8">
    <source>
        <dbReference type="Proteomes" id="UP000000260"/>
    </source>
</evidence>
<dbReference type="AlphaFoldDB" id="A7MPW2"/>
<evidence type="ECO:0000313" key="7">
    <source>
        <dbReference type="EMBL" id="ABU77226.1"/>
    </source>
</evidence>
<dbReference type="Pfam" id="PF22003">
    <property type="entry name" value="MrkDrd"/>
    <property type="match status" value="1"/>
</dbReference>
<feature type="domain" description="Fimbrial-type adhesion" evidence="5">
    <location>
        <begin position="179"/>
        <end position="322"/>
    </location>
</feature>
<accession>A7MPW2</accession>
<dbReference type="Pfam" id="PF00419">
    <property type="entry name" value="Fimbrial"/>
    <property type="match status" value="1"/>
</dbReference>
<dbReference type="Gene3D" id="2.60.40.1090">
    <property type="entry name" value="Fimbrial-type adhesion domain"/>
    <property type="match status" value="1"/>
</dbReference>
<keyword evidence="3" id="KW-0732">Signal</keyword>
<comment type="similarity">
    <text evidence="2">Belongs to the fimbrial protein family.</text>
</comment>
<keyword evidence="4" id="KW-0281">Fimbrium</keyword>
<sequence>MSRVKNKRHAETLLLMILLLISVFYAKQGHAACYALGSPTDYLDLGSLIAQRDLPVGTVIAERQFGVTGIKNGSCDANGGYVYNYYFYAGAKATSIPNVYTTNIPGVGISLQEVGSAYYTLNGTAVHMSGPVDLYDTGQGPIVKVYKIGEITSGKFPYGLVAQQAINNQPILNFYITGGSVTQVACSITTPNLTFPIGDVLASKFGSSVGTIPSGAQNTQNLGLDCDANANINVSLSGIQNPDVSDTSVLALTGQGSSDVASGVGVQLLYNNSPLKLNNRIVLKKSSGGQEMFPLVARYYQTKNAVTTGKANASATLDLTYQ</sequence>
<dbReference type="HOGENOM" id="CLU_058392_0_0_6"/>
<dbReference type="PANTHER" id="PTHR33420:SF12">
    <property type="entry name" value="FIMBRIN-LIKE PROTEIN FIMI-RELATED"/>
    <property type="match status" value="1"/>
</dbReference>
<feature type="domain" description="MrkD-like receptor binding" evidence="6">
    <location>
        <begin position="43"/>
        <end position="177"/>
    </location>
</feature>
<dbReference type="SUPFAM" id="SSF49401">
    <property type="entry name" value="Bacterial adhesins"/>
    <property type="match status" value="1"/>
</dbReference>
<reference evidence="7 8" key="1">
    <citation type="journal article" date="2010" name="PLoS ONE">
        <title>Genome sequence of Cronobacter sakazakii BAA-894 and comparative genomic hybridization analysis with other Cronobacter species.</title>
        <authorList>
            <person name="Kucerova E."/>
            <person name="Clifton S.W."/>
            <person name="Xia X.Q."/>
            <person name="Long F."/>
            <person name="Porwollik S."/>
            <person name="Fulton L."/>
            <person name="Fronick C."/>
            <person name="Minx P."/>
            <person name="Kyung K."/>
            <person name="Warren W."/>
            <person name="Fulton R."/>
            <person name="Feng D."/>
            <person name="Wollam A."/>
            <person name="Shah N."/>
            <person name="Bhonagiri V."/>
            <person name="Nash W.E."/>
            <person name="Hallsworth-Pepin K."/>
            <person name="Wilson R.K."/>
            <person name="McClelland M."/>
            <person name="Forsythe S.J."/>
        </authorList>
    </citation>
    <scope>NUCLEOTIDE SEQUENCE [LARGE SCALE GENOMIC DNA]</scope>
    <source>
        <strain evidence="7 8">ATCC BAA-894</strain>
    </source>
</reference>
<comment type="subcellular location">
    <subcellularLocation>
        <location evidence="1">Fimbrium</location>
    </subcellularLocation>
</comment>
<dbReference type="InterPro" id="IPR036937">
    <property type="entry name" value="Adhesion_dom_fimbrial_sf"/>
</dbReference>
<name>A7MPW2_CROS8</name>
<dbReference type="EMBL" id="CP000783">
    <property type="protein sequence ID" value="ABU77226.1"/>
    <property type="molecule type" value="Genomic_DNA"/>
</dbReference>
<dbReference type="InterPro" id="IPR008966">
    <property type="entry name" value="Adhesion_dom_sf"/>
</dbReference>
<dbReference type="RefSeq" id="WP_012124894.1">
    <property type="nucleotide sequence ID" value="NC_009778.1"/>
</dbReference>
<protein>
    <submittedName>
        <fullName evidence="7">Uncharacterized protein</fullName>
    </submittedName>
</protein>
<dbReference type="Gene3D" id="2.60.40.3310">
    <property type="match status" value="1"/>
</dbReference>
<dbReference type="Proteomes" id="UP000000260">
    <property type="component" value="Chromosome"/>
</dbReference>
<dbReference type="GO" id="GO:0043709">
    <property type="term" value="P:cell adhesion involved in single-species biofilm formation"/>
    <property type="evidence" value="ECO:0007669"/>
    <property type="project" value="TreeGrafter"/>
</dbReference>
<evidence type="ECO:0000256" key="1">
    <source>
        <dbReference type="ARBA" id="ARBA00004561"/>
    </source>
</evidence>
<evidence type="ECO:0000259" key="5">
    <source>
        <dbReference type="Pfam" id="PF00419"/>
    </source>
</evidence>
<keyword evidence="8" id="KW-1185">Reference proteome</keyword>
<dbReference type="InterPro" id="IPR050263">
    <property type="entry name" value="Bact_Fimbrial_Adh_Pro"/>
</dbReference>